<protein>
    <submittedName>
        <fullName evidence="1">Uncharacterized protein</fullName>
    </submittedName>
</protein>
<dbReference type="Proteomes" id="UP000324222">
    <property type="component" value="Unassembled WGS sequence"/>
</dbReference>
<proteinExistence type="predicted"/>
<dbReference type="EMBL" id="VSRR010029957">
    <property type="protein sequence ID" value="MPC69764.1"/>
    <property type="molecule type" value="Genomic_DNA"/>
</dbReference>
<dbReference type="AlphaFoldDB" id="A0A5B7HMK4"/>
<name>A0A5B7HMK4_PORTR</name>
<comment type="caution">
    <text evidence="1">The sequence shown here is derived from an EMBL/GenBank/DDBJ whole genome shotgun (WGS) entry which is preliminary data.</text>
</comment>
<evidence type="ECO:0000313" key="2">
    <source>
        <dbReference type="Proteomes" id="UP000324222"/>
    </source>
</evidence>
<keyword evidence="2" id="KW-1185">Reference proteome</keyword>
<sequence length="147" mass="16813">MTDALVSASWRLGAVGAGNRGRRRITGDWEVRVSKCSVRTPLLAWSSNMIATTLLSSNVYPMYCDRVLLRDLRRQSPPQHSLGKRLTLRQASRLPLSDWLSCPAQPVYLYTVRLQLSRLNSHHARYRLQSFIATKPHHARYQASKLQ</sequence>
<gene>
    <name evidence="1" type="ORF">E2C01_063995</name>
</gene>
<accession>A0A5B7HMK4</accession>
<reference evidence="1 2" key="1">
    <citation type="submission" date="2019-05" db="EMBL/GenBank/DDBJ databases">
        <title>Another draft genome of Portunus trituberculatus and its Hox gene families provides insights of decapod evolution.</title>
        <authorList>
            <person name="Jeong J.-H."/>
            <person name="Song I."/>
            <person name="Kim S."/>
            <person name="Choi T."/>
            <person name="Kim D."/>
            <person name="Ryu S."/>
            <person name="Kim W."/>
        </authorList>
    </citation>
    <scope>NUCLEOTIDE SEQUENCE [LARGE SCALE GENOMIC DNA]</scope>
    <source>
        <tissue evidence="1">Muscle</tissue>
    </source>
</reference>
<organism evidence="1 2">
    <name type="scientific">Portunus trituberculatus</name>
    <name type="common">Swimming crab</name>
    <name type="synonym">Neptunus trituberculatus</name>
    <dbReference type="NCBI Taxonomy" id="210409"/>
    <lineage>
        <taxon>Eukaryota</taxon>
        <taxon>Metazoa</taxon>
        <taxon>Ecdysozoa</taxon>
        <taxon>Arthropoda</taxon>
        <taxon>Crustacea</taxon>
        <taxon>Multicrustacea</taxon>
        <taxon>Malacostraca</taxon>
        <taxon>Eumalacostraca</taxon>
        <taxon>Eucarida</taxon>
        <taxon>Decapoda</taxon>
        <taxon>Pleocyemata</taxon>
        <taxon>Brachyura</taxon>
        <taxon>Eubrachyura</taxon>
        <taxon>Portunoidea</taxon>
        <taxon>Portunidae</taxon>
        <taxon>Portuninae</taxon>
        <taxon>Portunus</taxon>
    </lineage>
</organism>
<evidence type="ECO:0000313" key="1">
    <source>
        <dbReference type="EMBL" id="MPC69764.1"/>
    </source>
</evidence>